<keyword evidence="2" id="KW-1185">Reference proteome</keyword>
<organism evidence="1 2">
    <name type="scientific">Jhaorihella thermophila</name>
    <dbReference type="NCBI Taxonomy" id="488547"/>
    <lineage>
        <taxon>Bacteria</taxon>
        <taxon>Pseudomonadati</taxon>
        <taxon>Pseudomonadota</taxon>
        <taxon>Alphaproteobacteria</taxon>
        <taxon>Rhodobacterales</taxon>
        <taxon>Paracoccaceae</taxon>
        <taxon>Jhaorihella</taxon>
    </lineage>
</organism>
<gene>
    <name evidence="1" type="ORF">SAMN05421751_107201</name>
</gene>
<protein>
    <submittedName>
        <fullName evidence="1">Uncharacterized protein</fullName>
    </submittedName>
</protein>
<evidence type="ECO:0000313" key="2">
    <source>
        <dbReference type="Proteomes" id="UP000236742"/>
    </source>
</evidence>
<proteinExistence type="predicted"/>
<dbReference type="Proteomes" id="UP000236742">
    <property type="component" value="Unassembled WGS sequence"/>
</dbReference>
<reference evidence="1 2" key="1">
    <citation type="submission" date="2016-10" db="EMBL/GenBank/DDBJ databases">
        <authorList>
            <person name="de Groot N.N."/>
        </authorList>
    </citation>
    <scope>NUCLEOTIDE SEQUENCE [LARGE SCALE GENOMIC DNA]</scope>
    <source>
        <strain evidence="1 2">DSM 23413</strain>
    </source>
</reference>
<dbReference type="AlphaFoldDB" id="A0A1H5WAW9"/>
<accession>A0A1H5WAW9</accession>
<name>A0A1H5WAW9_9RHOB</name>
<dbReference type="RefSeq" id="WP_104008059.1">
    <property type="nucleotide sequence ID" value="NZ_FNVD01000007.1"/>
</dbReference>
<sequence>MRFAVIPFGLLLVPTVGASAWLALQACGLRVPFSTAVLEWCEAAPDRAVLGQLAREETQTQALRARIAALEKALALTQCLAVAPEPPAHAQRAGPRSL</sequence>
<evidence type="ECO:0000313" key="1">
    <source>
        <dbReference type="EMBL" id="SEF96614.1"/>
    </source>
</evidence>
<dbReference type="EMBL" id="FNVD01000007">
    <property type="protein sequence ID" value="SEF96614.1"/>
    <property type="molecule type" value="Genomic_DNA"/>
</dbReference>
<dbReference type="PROSITE" id="PS51257">
    <property type="entry name" value="PROKAR_LIPOPROTEIN"/>
    <property type="match status" value="1"/>
</dbReference>